<comment type="caution">
    <text evidence="2">The sequence shown here is derived from an EMBL/GenBank/DDBJ whole genome shotgun (WGS) entry which is preliminary data.</text>
</comment>
<keyword evidence="3" id="KW-1185">Reference proteome</keyword>
<dbReference type="Pfam" id="PF07065">
    <property type="entry name" value="D123"/>
    <property type="match status" value="1"/>
</dbReference>
<accession>A0AAD9UKI4</accession>
<dbReference type="PANTHER" id="PTHR15323">
    <property type="entry name" value="D123 PROTEIN"/>
    <property type="match status" value="1"/>
</dbReference>
<dbReference type="PANTHER" id="PTHR15323:SF6">
    <property type="entry name" value="CELL DIVISION CYCLE PROTEIN 123 HOMOLOG"/>
    <property type="match status" value="1"/>
</dbReference>
<evidence type="ECO:0000313" key="2">
    <source>
        <dbReference type="EMBL" id="KAK2192909.1"/>
    </source>
</evidence>
<protein>
    <recommendedName>
        <fullName evidence="4">Cell division cycle protein 123 homolog</fullName>
    </recommendedName>
</protein>
<reference evidence="2" key="1">
    <citation type="journal article" date="2023" name="Mol. Biol. Evol.">
        <title>Third-Generation Sequencing Reveals the Adaptive Role of the Epigenome in Three Deep-Sea Polychaetes.</title>
        <authorList>
            <person name="Perez M."/>
            <person name="Aroh O."/>
            <person name="Sun Y."/>
            <person name="Lan Y."/>
            <person name="Juniper S.K."/>
            <person name="Young C.R."/>
            <person name="Angers B."/>
            <person name="Qian P.Y."/>
        </authorList>
    </citation>
    <scope>NUCLEOTIDE SEQUENCE</scope>
    <source>
        <strain evidence="2">R07B-5</strain>
    </source>
</reference>
<sequence length="331" mass="38629">MKKQHVLNCQFSSWYNQFKEITIKSRIIDLPQEFLDYLHADGLVLPDSCDETFDRHDLEGDSDDEVVWDDDTRVAKAPSFPQFEAQIKSSIVKLGGKVFPKLNWSSPKDAAWIIHDNTLRCTCPRDVYLLLKSSDFVTHDLTQPFDQCDDHTEGDQLTIQYQLVLREWHSVHPGLEFRCFVKNKKLIAVCQRHHASYYAFIHTDRDDIISDIQTFYWQRINERFPDSNYVFDVYRKKKGKVYLVDFNPFGAVTDSLMFDWEELSIDSNTTSESPIFRYVESEMGVQPAPYHTSGVPQDFIHLASGEDPYKLVDFLKLKIQQQNDEDDNTSD</sequence>
<dbReference type="InterPro" id="IPR009772">
    <property type="entry name" value="CDC123"/>
</dbReference>
<name>A0AAD9UKI4_RIDPI</name>
<proteinExistence type="inferred from homology"/>
<organism evidence="2 3">
    <name type="scientific">Ridgeia piscesae</name>
    <name type="common">Tubeworm</name>
    <dbReference type="NCBI Taxonomy" id="27915"/>
    <lineage>
        <taxon>Eukaryota</taxon>
        <taxon>Metazoa</taxon>
        <taxon>Spiralia</taxon>
        <taxon>Lophotrochozoa</taxon>
        <taxon>Annelida</taxon>
        <taxon>Polychaeta</taxon>
        <taxon>Sedentaria</taxon>
        <taxon>Canalipalpata</taxon>
        <taxon>Sabellida</taxon>
        <taxon>Siboglinidae</taxon>
        <taxon>Ridgeia</taxon>
    </lineage>
</organism>
<dbReference type="EMBL" id="JAODUO010000020">
    <property type="protein sequence ID" value="KAK2192909.1"/>
    <property type="molecule type" value="Genomic_DNA"/>
</dbReference>
<dbReference type="GO" id="GO:0005737">
    <property type="term" value="C:cytoplasm"/>
    <property type="evidence" value="ECO:0007669"/>
    <property type="project" value="TreeGrafter"/>
</dbReference>
<evidence type="ECO:0000256" key="1">
    <source>
        <dbReference type="ARBA" id="ARBA00011047"/>
    </source>
</evidence>
<dbReference type="Proteomes" id="UP001209878">
    <property type="component" value="Unassembled WGS sequence"/>
</dbReference>
<evidence type="ECO:0008006" key="4">
    <source>
        <dbReference type="Google" id="ProtNLM"/>
    </source>
</evidence>
<evidence type="ECO:0000313" key="3">
    <source>
        <dbReference type="Proteomes" id="UP001209878"/>
    </source>
</evidence>
<dbReference type="AlphaFoldDB" id="A0AAD9UKI4"/>
<comment type="similarity">
    <text evidence="1">Belongs to the CDC123 family.</text>
</comment>
<gene>
    <name evidence="2" type="ORF">NP493_20g01010</name>
</gene>